<gene>
    <name evidence="1" type="ORF">HJG63_008507</name>
</gene>
<keyword evidence="2" id="KW-1185">Reference proteome</keyword>
<name>A0A7J8DHZ3_ROUAE</name>
<evidence type="ECO:0000313" key="2">
    <source>
        <dbReference type="Proteomes" id="UP000593571"/>
    </source>
</evidence>
<accession>A0A7J8DHZ3</accession>
<protein>
    <submittedName>
        <fullName evidence="1">Uncharacterized protein</fullName>
    </submittedName>
</protein>
<comment type="caution">
    <text evidence="1">The sequence shown here is derived from an EMBL/GenBank/DDBJ whole genome shotgun (WGS) entry which is preliminary data.</text>
</comment>
<dbReference type="EMBL" id="JACASE010000012">
    <property type="protein sequence ID" value="KAF6422665.1"/>
    <property type="molecule type" value="Genomic_DNA"/>
</dbReference>
<reference evidence="1 2" key="1">
    <citation type="journal article" date="2020" name="Nature">
        <title>Six reference-quality genomes reveal evolution of bat adaptations.</title>
        <authorList>
            <person name="Jebb D."/>
            <person name="Huang Z."/>
            <person name="Pippel M."/>
            <person name="Hughes G.M."/>
            <person name="Lavrichenko K."/>
            <person name="Devanna P."/>
            <person name="Winkler S."/>
            <person name="Jermiin L.S."/>
            <person name="Skirmuntt E.C."/>
            <person name="Katzourakis A."/>
            <person name="Burkitt-Gray L."/>
            <person name="Ray D.A."/>
            <person name="Sullivan K.A.M."/>
            <person name="Roscito J.G."/>
            <person name="Kirilenko B.M."/>
            <person name="Davalos L.M."/>
            <person name="Corthals A.P."/>
            <person name="Power M.L."/>
            <person name="Jones G."/>
            <person name="Ransome R.D."/>
            <person name="Dechmann D.K.N."/>
            <person name="Locatelli A.G."/>
            <person name="Puechmaille S.J."/>
            <person name="Fedrigo O."/>
            <person name="Jarvis E.D."/>
            <person name="Hiller M."/>
            <person name="Vernes S.C."/>
            <person name="Myers E.W."/>
            <person name="Teeling E.C."/>
        </authorList>
    </citation>
    <scope>NUCLEOTIDE SEQUENCE [LARGE SCALE GENOMIC DNA]</scope>
    <source>
        <strain evidence="1">MRouAeg1</strain>
        <tissue evidence="1">Muscle</tissue>
    </source>
</reference>
<sequence>MCLNSACPKPNQPSVSCRLDPLPALVYDSTSQPVAQATCPELSSSARSSLLFTFTNLQDPLSQSLRSLPAGLLTFFLKPPFAPTLILVNGNFILQAALIPDIEINPDSFLSLILNVRSIIKSC</sequence>
<dbReference type="Proteomes" id="UP000593571">
    <property type="component" value="Unassembled WGS sequence"/>
</dbReference>
<organism evidence="1 2">
    <name type="scientific">Rousettus aegyptiacus</name>
    <name type="common">Egyptian fruit bat</name>
    <name type="synonym">Pteropus aegyptiacus</name>
    <dbReference type="NCBI Taxonomy" id="9407"/>
    <lineage>
        <taxon>Eukaryota</taxon>
        <taxon>Metazoa</taxon>
        <taxon>Chordata</taxon>
        <taxon>Craniata</taxon>
        <taxon>Vertebrata</taxon>
        <taxon>Euteleostomi</taxon>
        <taxon>Mammalia</taxon>
        <taxon>Eutheria</taxon>
        <taxon>Laurasiatheria</taxon>
        <taxon>Chiroptera</taxon>
        <taxon>Yinpterochiroptera</taxon>
        <taxon>Pteropodoidea</taxon>
        <taxon>Pteropodidae</taxon>
        <taxon>Rousettinae</taxon>
        <taxon>Rousettus</taxon>
    </lineage>
</organism>
<proteinExistence type="predicted"/>
<evidence type="ECO:0000313" key="1">
    <source>
        <dbReference type="EMBL" id="KAF6422665.1"/>
    </source>
</evidence>
<dbReference type="AlphaFoldDB" id="A0A7J8DHZ3"/>